<organism evidence="1 2">
    <name type="scientific">Diploptera punctata</name>
    <name type="common">Pacific beetle cockroach</name>
    <dbReference type="NCBI Taxonomy" id="6984"/>
    <lineage>
        <taxon>Eukaryota</taxon>
        <taxon>Metazoa</taxon>
        <taxon>Ecdysozoa</taxon>
        <taxon>Arthropoda</taxon>
        <taxon>Hexapoda</taxon>
        <taxon>Insecta</taxon>
        <taxon>Pterygota</taxon>
        <taxon>Neoptera</taxon>
        <taxon>Polyneoptera</taxon>
        <taxon>Dictyoptera</taxon>
        <taxon>Blattodea</taxon>
        <taxon>Blaberoidea</taxon>
        <taxon>Blaberidae</taxon>
        <taxon>Diplopterinae</taxon>
        <taxon>Diploptera</taxon>
    </lineage>
</organism>
<evidence type="ECO:0000313" key="2">
    <source>
        <dbReference type="Proteomes" id="UP001233999"/>
    </source>
</evidence>
<comment type="caution">
    <text evidence="1">The sequence shown here is derived from an EMBL/GenBank/DDBJ whole genome shotgun (WGS) entry which is preliminary data.</text>
</comment>
<dbReference type="AlphaFoldDB" id="A0AAD7ZF34"/>
<name>A0AAD7ZF34_DIPPU</name>
<gene>
    <name evidence="1" type="ORF">L9F63_024908</name>
</gene>
<feature type="non-terminal residue" evidence="1">
    <location>
        <position position="113"/>
    </location>
</feature>
<protein>
    <submittedName>
        <fullName evidence="1">Uncharacterized protein</fullName>
    </submittedName>
</protein>
<sequence length="113" mass="13894">MAEFDDMTLLDAEAQEHIEDVEIEEDLRDQVNRRRRRRHRRLYFQDIPVYLRDDENPMEKYNDVQFYARYRLTKHVIVFILELIGHRMMTNDRRGLPVPPVIQLLMAIIFYRT</sequence>
<reference evidence="1" key="2">
    <citation type="submission" date="2023-05" db="EMBL/GenBank/DDBJ databases">
        <authorList>
            <person name="Fouks B."/>
        </authorList>
    </citation>
    <scope>NUCLEOTIDE SEQUENCE</scope>
    <source>
        <strain evidence="1">Stay&amp;Tobe</strain>
        <tissue evidence="1">Testes</tissue>
    </source>
</reference>
<evidence type="ECO:0000313" key="1">
    <source>
        <dbReference type="EMBL" id="KAJ9578987.1"/>
    </source>
</evidence>
<proteinExistence type="predicted"/>
<reference evidence="1" key="1">
    <citation type="journal article" date="2023" name="IScience">
        <title>Live-bearing cockroach genome reveals convergent evolutionary mechanisms linked to viviparity in insects and beyond.</title>
        <authorList>
            <person name="Fouks B."/>
            <person name="Harrison M.C."/>
            <person name="Mikhailova A.A."/>
            <person name="Marchal E."/>
            <person name="English S."/>
            <person name="Carruthers M."/>
            <person name="Jennings E.C."/>
            <person name="Chiamaka E.L."/>
            <person name="Frigard R.A."/>
            <person name="Pippel M."/>
            <person name="Attardo G.M."/>
            <person name="Benoit J.B."/>
            <person name="Bornberg-Bauer E."/>
            <person name="Tobe S.S."/>
        </authorList>
    </citation>
    <scope>NUCLEOTIDE SEQUENCE</scope>
    <source>
        <strain evidence="1">Stay&amp;Tobe</strain>
    </source>
</reference>
<keyword evidence="2" id="KW-1185">Reference proteome</keyword>
<dbReference type="Proteomes" id="UP001233999">
    <property type="component" value="Unassembled WGS sequence"/>
</dbReference>
<accession>A0AAD7ZF34</accession>
<dbReference type="EMBL" id="JASPKZ010008794">
    <property type="protein sequence ID" value="KAJ9578987.1"/>
    <property type="molecule type" value="Genomic_DNA"/>
</dbReference>